<evidence type="ECO:0000313" key="1">
    <source>
        <dbReference type="EMBL" id="KAH8007664.1"/>
    </source>
</evidence>
<evidence type="ECO:0000313" key="2">
    <source>
        <dbReference type="Proteomes" id="UP000827872"/>
    </source>
</evidence>
<organism evidence="1 2">
    <name type="scientific">Sphaerodactylus townsendi</name>
    <dbReference type="NCBI Taxonomy" id="933632"/>
    <lineage>
        <taxon>Eukaryota</taxon>
        <taxon>Metazoa</taxon>
        <taxon>Chordata</taxon>
        <taxon>Craniata</taxon>
        <taxon>Vertebrata</taxon>
        <taxon>Euteleostomi</taxon>
        <taxon>Lepidosauria</taxon>
        <taxon>Squamata</taxon>
        <taxon>Bifurcata</taxon>
        <taxon>Gekkota</taxon>
        <taxon>Sphaerodactylidae</taxon>
        <taxon>Sphaerodactylus</taxon>
    </lineage>
</organism>
<keyword evidence="2" id="KW-1185">Reference proteome</keyword>
<gene>
    <name evidence="1" type="ORF">K3G42_024888</name>
</gene>
<dbReference type="EMBL" id="CM037619">
    <property type="protein sequence ID" value="KAH8007664.1"/>
    <property type="molecule type" value="Genomic_DNA"/>
</dbReference>
<sequence>MSNWPRGCNHIAHVRSITGHSPVVAHHVCLTVVLGVDLDVQYKNHQPLSVMCGEKSAQQMKYGGLRSCPGTINLKTNNTGFSKLSERFLFSLFHGLYLRAEHIVPCWNMEEELYFREENSILADVERQYL</sequence>
<accession>A0ACB8FRG5</accession>
<proteinExistence type="predicted"/>
<comment type="caution">
    <text evidence="1">The sequence shown here is derived from an EMBL/GenBank/DDBJ whole genome shotgun (WGS) entry which is preliminary data.</text>
</comment>
<dbReference type="Proteomes" id="UP000827872">
    <property type="component" value="Linkage Group LG06"/>
</dbReference>
<name>A0ACB8FRG5_9SAUR</name>
<reference evidence="1" key="1">
    <citation type="submission" date="2021-08" db="EMBL/GenBank/DDBJ databases">
        <title>The first chromosome-level gecko genome reveals the dynamic sex chromosomes of Neotropical dwarf geckos (Sphaerodactylidae: Sphaerodactylus).</title>
        <authorList>
            <person name="Pinto B.J."/>
            <person name="Keating S.E."/>
            <person name="Gamble T."/>
        </authorList>
    </citation>
    <scope>NUCLEOTIDE SEQUENCE</scope>
    <source>
        <strain evidence="1">TG3544</strain>
    </source>
</reference>
<protein>
    <submittedName>
        <fullName evidence="1">Uncharacterized protein</fullName>
    </submittedName>
</protein>